<keyword evidence="3" id="KW-1185">Reference proteome</keyword>
<accession>A0A9D3V927</accession>
<feature type="region of interest" description="Disordered" evidence="1">
    <location>
        <begin position="179"/>
        <end position="210"/>
    </location>
</feature>
<dbReference type="OrthoDB" id="1435274at2759"/>
<evidence type="ECO:0000313" key="3">
    <source>
        <dbReference type="Proteomes" id="UP000828251"/>
    </source>
</evidence>
<evidence type="ECO:0000313" key="2">
    <source>
        <dbReference type="EMBL" id="KAH1073153.1"/>
    </source>
</evidence>
<sequence>MPLLSQSQCCRTIVTIVITSLLQPSSTIHYKFLFHLSKLSLSFEKNTMSPKRTRSSKTSAKNPIVIQDKEVKERFDSIFKNQPIMPKKSFMPISHSSTISMKRILLFYYDKKVYQCWDNYSKGDSRLYKEEGRKCLLSIINYFTLLRAQVRSKANLKVQYVQGCITRHDVERLVEKVGLLNQMEPNEPNEPEYDESSTKSKPKADSTNAT</sequence>
<dbReference type="EMBL" id="JAIQCV010000008">
    <property type="protein sequence ID" value="KAH1073153.1"/>
    <property type="molecule type" value="Genomic_DNA"/>
</dbReference>
<gene>
    <name evidence="2" type="ORF">J1N35_025481</name>
</gene>
<evidence type="ECO:0000256" key="1">
    <source>
        <dbReference type="SAM" id="MobiDB-lite"/>
    </source>
</evidence>
<dbReference type="Proteomes" id="UP000828251">
    <property type="component" value="Unassembled WGS sequence"/>
</dbReference>
<organism evidence="2 3">
    <name type="scientific">Gossypium stocksii</name>
    <dbReference type="NCBI Taxonomy" id="47602"/>
    <lineage>
        <taxon>Eukaryota</taxon>
        <taxon>Viridiplantae</taxon>
        <taxon>Streptophyta</taxon>
        <taxon>Embryophyta</taxon>
        <taxon>Tracheophyta</taxon>
        <taxon>Spermatophyta</taxon>
        <taxon>Magnoliopsida</taxon>
        <taxon>eudicotyledons</taxon>
        <taxon>Gunneridae</taxon>
        <taxon>Pentapetalae</taxon>
        <taxon>rosids</taxon>
        <taxon>malvids</taxon>
        <taxon>Malvales</taxon>
        <taxon>Malvaceae</taxon>
        <taxon>Malvoideae</taxon>
        <taxon>Gossypium</taxon>
    </lineage>
</organism>
<name>A0A9D3V927_9ROSI</name>
<protein>
    <submittedName>
        <fullName evidence="2">Uncharacterized protein</fullName>
    </submittedName>
</protein>
<dbReference type="AlphaFoldDB" id="A0A9D3V927"/>
<proteinExistence type="predicted"/>
<reference evidence="2 3" key="1">
    <citation type="journal article" date="2021" name="Plant Biotechnol. J.">
        <title>Multi-omics assisted identification of the key and species-specific regulatory components of drought-tolerant mechanisms in Gossypium stocksii.</title>
        <authorList>
            <person name="Yu D."/>
            <person name="Ke L."/>
            <person name="Zhang D."/>
            <person name="Wu Y."/>
            <person name="Sun Y."/>
            <person name="Mei J."/>
            <person name="Sun J."/>
            <person name="Sun Y."/>
        </authorList>
    </citation>
    <scope>NUCLEOTIDE SEQUENCE [LARGE SCALE GENOMIC DNA]</scope>
    <source>
        <strain evidence="3">cv. E1</strain>
        <tissue evidence="2">Leaf</tissue>
    </source>
</reference>
<comment type="caution">
    <text evidence="2">The sequence shown here is derived from an EMBL/GenBank/DDBJ whole genome shotgun (WGS) entry which is preliminary data.</text>
</comment>